<organism evidence="2 3">
    <name type="scientific">Arenicella chitinivorans</name>
    <dbReference type="NCBI Taxonomy" id="1329800"/>
    <lineage>
        <taxon>Bacteria</taxon>
        <taxon>Pseudomonadati</taxon>
        <taxon>Pseudomonadota</taxon>
        <taxon>Gammaproteobacteria</taxon>
        <taxon>Arenicellales</taxon>
        <taxon>Arenicellaceae</taxon>
        <taxon>Arenicella</taxon>
    </lineage>
</organism>
<feature type="transmembrane region" description="Helical" evidence="1">
    <location>
        <begin position="96"/>
        <end position="115"/>
    </location>
</feature>
<gene>
    <name evidence="2" type="ORF">GCM10008090_32990</name>
</gene>
<keyword evidence="1" id="KW-0472">Membrane</keyword>
<keyword evidence="1" id="KW-0812">Transmembrane</keyword>
<dbReference type="AlphaFoldDB" id="A0A918S2C6"/>
<evidence type="ECO:0000313" key="2">
    <source>
        <dbReference type="EMBL" id="GHA20365.1"/>
    </source>
</evidence>
<evidence type="ECO:0008006" key="4">
    <source>
        <dbReference type="Google" id="ProtNLM"/>
    </source>
</evidence>
<protein>
    <recommendedName>
        <fullName evidence="4">SRPBCC family protein</fullName>
    </recommendedName>
</protein>
<name>A0A918S2C6_9GAMM</name>
<proteinExistence type="predicted"/>
<accession>A0A918S2C6</accession>
<dbReference type="EMBL" id="BMXA01000008">
    <property type="protein sequence ID" value="GHA20365.1"/>
    <property type="molecule type" value="Genomic_DNA"/>
</dbReference>
<keyword evidence="1" id="KW-1133">Transmembrane helix</keyword>
<feature type="transmembrane region" description="Helical" evidence="1">
    <location>
        <begin position="152"/>
        <end position="172"/>
    </location>
</feature>
<reference evidence="2" key="1">
    <citation type="journal article" date="2014" name="Int. J. Syst. Evol. Microbiol.">
        <title>Complete genome sequence of Corynebacterium casei LMG S-19264T (=DSM 44701T), isolated from a smear-ripened cheese.</title>
        <authorList>
            <consortium name="US DOE Joint Genome Institute (JGI-PGF)"/>
            <person name="Walter F."/>
            <person name="Albersmeier A."/>
            <person name="Kalinowski J."/>
            <person name="Ruckert C."/>
        </authorList>
    </citation>
    <scope>NUCLEOTIDE SEQUENCE</scope>
    <source>
        <strain evidence="2">KCTC 12711</strain>
    </source>
</reference>
<sequence length="344" mass="38581">MDIRLDDCPLLLRKKTPTGYLKVMSNNDKKQSLKLKWPWFVGGAIYGVFLRFIFDVIPSSVEGPMSAAFLIGTPLIAGALTIYGHRDQAMKVTRMIVLPWVTTLLLLLGTAIALLEGAICIAIMSPLFLFLASLGGLMMGGCLYIRRRNTKPLLSVTLLPFVILFAEGSIPLTEHQMQLTESVVVEASAERIWNEIVSAKEIKPDELPVSLSHLIGVPKPLEGINRHTDGAEIRYSIWEKGVNFEAIVLEREPYQRIKWQYVFNENSFPKGSMDDHVAIGGKYFDLHDTEFTLTPITTNKTELTIHASYRINSAINFYAVPASRFLGGDFMRTILGLYKNRSEK</sequence>
<feature type="transmembrane region" description="Helical" evidence="1">
    <location>
        <begin position="66"/>
        <end position="84"/>
    </location>
</feature>
<feature type="transmembrane region" description="Helical" evidence="1">
    <location>
        <begin position="121"/>
        <end position="145"/>
    </location>
</feature>
<dbReference type="SUPFAM" id="SSF55961">
    <property type="entry name" value="Bet v1-like"/>
    <property type="match status" value="1"/>
</dbReference>
<dbReference type="Proteomes" id="UP000614811">
    <property type="component" value="Unassembled WGS sequence"/>
</dbReference>
<feature type="transmembrane region" description="Helical" evidence="1">
    <location>
        <begin position="37"/>
        <end position="54"/>
    </location>
</feature>
<evidence type="ECO:0000256" key="1">
    <source>
        <dbReference type="SAM" id="Phobius"/>
    </source>
</evidence>
<comment type="caution">
    <text evidence="2">The sequence shown here is derived from an EMBL/GenBank/DDBJ whole genome shotgun (WGS) entry which is preliminary data.</text>
</comment>
<evidence type="ECO:0000313" key="3">
    <source>
        <dbReference type="Proteomes" id="UP000614811"/>
    </source>
</evidence>
<reference evidence="2" key="2">
    <citation type="submission" date="2020-09" db="EMBL/GenBank/DDBJ databases">
        <authorList>
            <person name="Sun Q."/>
            <person name="Kim S."/>
        </authorList>
    </citation>
    <scope>NUCLEOTIDE SEQUENCE</scope>
    <source>
        <strain evidence="2">KCTC 12711</strain>
    </source>
</reference>
<keyword evidence="3" id="KW-1185">Reference proteome</keyword>